<dbReference type="SUPFAM" id="SSF51011">
    <property type="entry name" value="Glycosyl hydrolase domain"/>
    <property type="match status" value="1"/>
</dbReference>
<dbReference type="InterPro" id="IPR004193">
    <property type="entry name" value="Glyco_hydro_13_N"/>
</dbReference>
<dbReference type="Proteomes" id="UP000500767">
    <property type="component" value="Chromosome"/>
</dbReference>
<dbReference type="InterPro" id="IPR014756">
    <property type="entry name" value="Ig_E-set"/>
</dbReference>
<comment type="subunit">
    <text evidence="10">Monomer.</text>
</comment>
<dbReference type="Gene3D" id="3.20.20.80">
    <property type="entry name" value="Glycosidases"/>
    <property type="match status" value="1"/>
</dbReference>
<dbReference type="GO" id="GO:0043169">
    <property type="term" value="F:cation binding"/>
    <property type="evidence" value="ECO:0007669"/>
    <property type="project" value="InterPro"/>
</dbReference>
<dbReference type="HAMAP" id="MF_00685">
    <property type="entry name" value="GlgB"/>
    <property type="match status" value="1"/>
</dbReference>
<protein>
    <recommendedName>
        <fullName evidence="10">1,4-alpha-glucan branching enzyme GlgB</fullName>
        <ecNumber evidence="10">2.4.1.18</ecNumber>
    </recommendedName>
    <alternativeName>
        <fullName evidence="10">1,4-alpha-D-glucan:1,4-alpha-D-glucan 6-glucosyl-transferase</fullName>
    </alternativeName>
    <alternativeName>
        <fullName evidence="10">Alpha-(1-&gt;4)-glucan branching enzyme</fullName>
    </alternativeName>
    <alternativeName>
        <fullName evidence="10">Glycogen branching enzyme</fullName>
        <shortName evidence="10">BE</shortName>
    </alternativeName>
</protein>
<dbReference type="FunFam" id="2.60.40.1180:FF:000002">
    <property type="entry name" value="1,4-alpha-glucan branching enzyme GlgB"/>
    <property type="match status" value="1"/>
</dbReference>
<dbReference type="GO" id="GO:0005829">
    <property type="term" value="C:cytosol"/>
    <property type="evidence" value="ECO:0007669"/>
    <property type="project" value="TreeGrafter"/>
</dbReference>
<dbReference type="NCBIfam" id="TIGR01515">
    <property type="entry name" value="branching_enzym"/>
    <property type="match status" value="1"/>
</dbReference>
<reference evidence="14 15" key="1">
    <citation type="journal article" date="2014" name="World J. Microbiol. Biotechnol.">
        <title>Biodiversity and physiological characteristics of Antarctic and Arctic lichens-associated bacteria.</title>
        <authorList>
            <person name="Lee Y.M."/>
            <person name="Kim E.H."/>
            <person name="Lee H.K."/>
            <person name="Hong S.G."/>
        </authorList>
    </citation>
    <scope>NUCLEOTIDE SEQUENCE [LARGE SCALE GENOMIC DNA]</scope>
    <source>
        <strain evidence="14 15">PAMC 26569</strain>
    </source>
</reference>
<dbReference type="EC" id="2.4.1.18" evidence="10"/>
<dbReference type="AlphaFoldDB" id="A0A6M8HNH8"/>
<dbReference type="CDD" id="cd02855">
    <property type="entry name" value="E_set_GBE_prok_N"/>
    <property type="match status" value="1"/>
</dbReference>
<dbReference type="InterPro" id="IPR017853">
    <property type="entry name" value="GH"/>
</dbReference>
<dbReference type="KEGG" id="lck:HN018_07300"/>
<dbReference type="FunFam" id="3.20.20.80:FF:000003">
    <property type="entry name" value="1,4-alpha-glucan branching enzyme GlgB"/>
    <property type="match status" value="1"/>
</dbReference>
<proteinExistence type="inferred from homology"/>
<feature type="active site" description="Nucleophile" evidence="10 11">
    <location>
        <position position="411"/>
    </location>
</feature>
<dbReference type="InterPro" id="IPR054169">
    <property type="entry name" value="GlgB_N"/>
</dbReference>
<feature type="compositionally biased region" description="Polar residues" evidence="12">
    <location>
        <begin position="703"/>
        <end position="712"/>
    </location>
</feature>
<dbReference type="InterPro" id="IPR044143">
    <property type="entry name" value="GlgB_N_E_set_prok"/>
</dbReference>
<dbReference type="InterPro" id="IPR006048">
    <property type="entry name" value="A-amylase/branching_C"/>
</dbReference>
<evidence type="ECO:0000313" key="15">
    <source>
        <dbReference type="Proteomes" id="UP000500767"/>
    </source>
</evidence>
<feature type="active site" description="Proton donor" evidence="10 11">
    <location>
        <position position="464"/>
    </location>
</feature>
<dbReference type="GO" id="GO:0003844">
    <property type="term" value="F:1,4-alpha-glucan branching enzyme activity"/>
    <property type="evidence" value="ECO:0007669"/>
    <property type="project" value="UniProtKB-UniRule"/>
</dbReference>
<evidence type="ECO:0000256" key="2">
    <source>
        <dbReference type="ARBA" id="ARBA00002953"/>
    </source>
</evidence>
<keyword evidence="8 10" id="KW-0320">Glycogen biosynthesis</keyword>
<dbReference type="RefSeq" id="WP_171834864.1">
    <property type="nucleotide sequence ID" value="NZ_CP053708.1"/>
</dbReference>
<dbReference type="EMBL" id="CP053708">
    <property type="protein sequence ID" value="QKE89876.1"/>
    <property type="molecule type" value="Genomic_DNA"/>
</dbReference>
<dbReference type="InterPro" id="IPR037439">
    <property type="entry name" value="Branching_enzy"/>
</dbReference>
<dbReference type="UniPathway" id="UPA00164"/>
<gene>
    <name evidence="10 14" type="primary">glgB</name>
    <name evidence="14" type="ORF">HN018_07300</name>
</gene>
<dbReference type="SUPFAM" id="SSF81296">
    <property type="entry name" value="E set domains"/>
    <property type="match status" value="1"/>
</dbReference>
<evidence type="ECO:0000256" key="10">
    <source>
        <dbReference type="HAMAP-Rule" id="MF_00685"/>
    </source>
</evidence>
<dbReference type="InterPro" id="IPR006047">
    <property type="entry name" value="GH13_cat_dom"/>
</dbReference>
<dbReference type="GO" id="GO:0005978">
    <property type="term" value="P:glycogen biosynthetic process"/>
    <property type="evidence" value="ECO:0007669"/>
    <property type="project" value="UniProtKB-UniRule"/>
</dbReference>
<evidence type="ECO:0000256" key="1">
    <source>
        <dbReference type="ARBA" id="ARBA00000826"/>
    </source>
</evidence>
<dbReference type="Pfam" id="PF02806">
    <property type="entry name" value="Alpha-amylase_C"/>
    <property type="match status" value="1"/>
</dbReference>
<feature type="region of interest" description="Disordered" evidence="12">
    <location>
        <begin position="694"/>
        <end position="715"/>
    </location>
</feature>
<dbReference type="SMART" id="SM00642">
    <property type="entry name" value="Aamy"/>
    <property type="match status" value="1"/>
</dbReference>
<evidence type="ECO:0000256" key="12">
    <source>
        <dbReference type="SAM" id="MobiDB-lite"/>
    </source>
</evidence>
<comment type="catalytic activity">
    <reaction evidence="1 10">
        <text>Transfers a segment of a (1-&gt;4)-alpha-D-glucan chain to a primary hydroxy group in a similar glucan chain.</text>
        <dbReference type="EC" id="2.4.1.18"/>
    </reaction>
</comment>
<dbReference type="NCBIfam" id="NF003811">
    <property type="entry name" value="PRK05402.1"/>
    <property type="match status" value="1"/>
</dbReference>
<dbReference type="PANTHER" id="PTHR43651:SF3">
    <property type="entry name" value="1,4-ALPHA-GLUCAN-BRANCHING ENZYME"/>
    <property type="match status" value="1"/>
</dbReference>
<evidence type="ECO:0000256" key="11">
    <source>
        <dbReference type="PIRSR" id="PIRSR000463-1"/>
    </source>
</evidence>
<evidence type="ECO:0000256" key="9">
    <source>
        <dbReference type="ARBA" id="ARBA00023277"/>
    </source>
</evidence>
<dbReference type="InterPro" id="IPR013783">
    <property type="entry name" value="Ig-like_fold"/>
</dbReference>
<evidence type="ECO:0000256" key="5">
    <source>
        <dbReference type="ARBA" id="ARBA00022600"/>
    </source>
</evidence>
<organism evidence="14 15">
    <name type="scientific">Lichenicola cladoniae</name>
    <dbReference type="NCBI Taxonomy" id="1484109"/>
    <lineage>
        <taxon>Bacteria</taxon>
        <taxon>Pseudomonadati</taxon>
        <taxon>Pseudomonadota</taxon>
        <taxon>Alphaproteobacteria</taxon>
        <taxon>Acetobacterales</taxon>
        <taxon>Acetobacteraceae</taxon>
        <taxon>Lichenicola</taxon>
    </lineage>
</organism>
<comment type="similarity">
    <text evidence="4 10">Belongs to the glycosyl hydrolase 13 family. GlgB subfamily.</text>
</comment>
<evidence type="ECO:0000259" key="13">
    <source>
        <dbReference type="SMART" id="SM00642"/>
    </source>
</evidence>
<keyword evidence="7 10" id="KW-0808">Transferase</keyword>
<sequence length="736" mass="81794">MVDHLPHPGAVDSFVRARHGDPFSLLGPHPVAGGFAIRAFLPDAGRVDVVDAVTGTVRGTLARIHADGLWSGTVETDLPYLLRSFVPDGMGGETIQETEDPYAFPVQLGDLDIYLISEGRHRDLAQVLGAHVLAVDGVSGTRFAVWAPNAQRVSVVGSFNGWDGRRHPMRVRGQSGVWELFVPRVAAGATYKYELVGPDGNILPWRADPVAWATEVPPATASVVDDPAPFAWTDHAWMDRRAAAQSADAPISIYELHAMSWLPHDGTQPSWQLLGDRLIPYILELGFTHIELMPIMEHPFGGSWGYQVLGQFAPTARLGSPAQFAGFVDRCHAAGIGVLLDWVPGHFPTDAHGLANFDGTPLYEHGNPFEGYHQDWNTYIYNLGRNEVRGFMIGGGLFWLRHFHVDGLRVDAVASMLYRDYSRKHDEWVPNKFGGRENLETIAFLQDLSRAVHETAPGAVLIAEESTSFPGVTRSADEGGLGFDFKWNMGWMHDTLHYIEEEPINRRWHHGEIAFGLVYAFSERFVLPISHDEVVYGKGSMIGKMPGDAWQKFANLRAYYGFMWTHPGKKLLFMGSEIAQHREWNHDTGLDWWLLDDERHRGMQVLLRDLNTLYRGEPALHVKDTDPDGFRWVVLHDAEQSVYAWLRFGHYGQRPVLVICNFTPMVRHGYTLGVSEAGIWDELLNSDSGRYGGSDVGNHGSVEASQTGTGDQPASLTLTLPPLATLILAPRQVGRS</sequence>
<dbReference type="Pfam" id="PF22019">
    <property type="entry name" value="GlgB_N"/>
    <property type="match status" value="1"/>
</dbReference>
<name>A0A6M8HNH8_9PROT</name>
<dbReference type="PIRSF" id="PIRSF000463">
    <property type="entry name" value="GlgB"/>
    <property type="match status" value="1"/>
</dbReference>
<dbReference type="CDD" id="cd11322">
    <property type="entry name" value="AmyAc_Glg_BE"/>
    <property type="match status" value="1"/>
</dbReference>
<evidence type="ECO:0000256" key="6">
    <source>
        <dbReference type="ARBA" id="ARBA00022676"/>
    </source>
</evidence>
<evidence type="ECO:0000313" key="14">
    <source>
        <dbReference type="EMBL" id="QKE89876.1"/>
    </source>
</evidence>
<keyword evidence="6 10" id="KW-0328">Glycosyltransferase</keyword>
<keyword evidence="5 10" id="KW-0321">Glycogen metabolism</keyword>
<keyword evidence="9 10" id="KW-0119">Carbohydrate metabolism</keyword>
<feature type="domain" description="Glycosyl hydrolase family 13 catalytic" evidence="13">
    <location>
        <begin position="252"/>
        <end position="599"/>
    </location>
</feature>
<evidence type="ECO:0000256" key="8">
    <source>
        <dbReference type="ARBA" id="ARBA00023056"/>
    </source>
</evidence>
<dbReference type="InterPro" id="IPR006407">
    <property type="entry name" value="GlgB"/>
</dbReference>
<evidence type="ECO:0000256" key="7">
    <source>
        <dbReference type="ARBA" id="ARBA00022679"/>
    </source>
</evidence>
<comment type="function">
    <text evidence="2 10">Catalyzes the formation of the alpha-1,6-glucosidic linkages in glycogen by scission of a 1,4-alpha-linked oligosaccharide from growing alpha-1,4-glucan chains and the subsequent attachment of the oligosaccharide to the alpha-1,6 position.</text>
</comment>
<comment type="pathway">
    <text evidence="3 10">Glycan biosynthesis; glycogen biosynthesis.</text>
</comment>
<keyword evidence="15" id="KW-1185">Reference proteome</keyword>
<dbReference type="PANTHER" id="PTHR43651">
    <property type="entry name" value="1,4-ALPHA-GLUCAN-BRANCHING ENZYME"/>
    <property type="match status" value="1"/>
</dbReference>
<dbReference type="Pfam" id="PF02922">
    <property type="entry name" value="CBM_48"/>
    <property type="match status" value="1"/>
</dbReference>
<evidence type="ECO:0000256" key="3">
    <source>
        <dbReference type="ARBA" id="ARBA00004964"/>
    </source>
</evidence>
<dbReference type="NCBIfam" id="NF008967">
    <property type="entry name" value="PRK12313.1"/>
    <property type="match status" value="1"/>
</dbReference>
<dbReference type="Gene3D" id="2.60.40.1180">
    <property type="entry name" value="Golgi alpha-mannosidase II"/>
    <property type="match status" value="1"/>
</dbReference>
<dbReference type="Gene3D" id="2.60.40.10">
    <property type="entry name" value="Immunoglobulins"/>
    <property type="match status" value="2"/>
</dbReference>
<dbReference type="InterPro" id="IPR013780">
    <property type="entry name" value="Glyco_hydro_b"/>
</dbReference>
<dbReference type="FunFam" id="2.60.40.10:FF:000169">
    <property type="entry name" value="1,4-alpha-glucan branching enzyme GlgB"/>
    <property type="match status" value="1"/>
</dbReference>
<accession>A0A6M8HNH8</accession>
<evidence type="ECO:0000256" key="4">
    <source>
        <dbReference type="ARBA" id="ARBA00009000"/>
    </source>
</evidence>
<dbReference type="GO" id="GO:0004553">
    <property type="term" value="F:hydrolase activity, hydrolyzing O-glycosyl compounds"/>
    <property type="evidence" value="ECO:0007669"/>
    <property type="project" value="InterPro"/>
</dbReference>
<dbReference type="SUPFAM" id="SSF51445">
    <property type="entry name" value="(Trans)glycosidases"/>
    <property type="match status" value="1"/>
</dbReference>